<proteinExistence type="predicted"/>
<evidence type="ECO:0000313" key="2">
    <source>
        <dbReference type="Proteomes" id="UP000254893"/>
    </source>
</evidence>
<sequence>MKELYASCLTYDNNLHARIGGKPPEIIENSIPDDYKFYAVIHHPEKPDKMLSILIHSNFDVLLENNIYPNIAVQVIEHEHSEIGDRTDKDISSLGIHSISKYAAVNESDFLFLKAGGEPRLIQPKSHYYEQLEKDNYSFFLQIEEEGYAEESDYVFMYGALYLYKNNVTDEVIAGFWQYS</sequence>
<dbReference type="Proteomes" id="UP000254893">
    <property type="component" value="Unassembled WGS sequence"/>
</dbReference>
<reference evidence="1 2" key="1">
    <citation type="submission" date="2018-06" db="EMBL/GenBank/DDBJ databases">
        <authorList>
            <consortium name="Pathogen Informatics"/>
            <person name="Doyle S."/>
        </authorList>
    </citation>
    <scope>NUCLEOTIDE SEQUENCE [LARGE SCALE GENOMIC DNA]</scope>
    <source>
        <strain evidence="1 2">NCTC11388</strain>
    </source>
</reference>
<evidence type="ECO:0008006" key="3">
    <source>
        <dbReference type="Google" id="ProtNLM"/>
    </source>
</evidence>
<dbReference type="EMBL" id="UGYW01000002">
    <property type="protein sequence ID" value="SUJ04567.1"/>
    <property type="molecule type" value="Genomic_DNA"/>
</dbReference>
<dbReference type="RefSeq" id="WP_115169606.1">
    <property type="nucleotide sequence ID" value="NZ_UGYW01000002.1"/>
</dbReference>
<accession>A0A380BP37</accession>
<protein>
    <recommendedName>
        <fullName evidence="3">DUF1963 domain-containing protein</fullName>
    </recommendedName>
</protein>
<evidence type="ECO:0000313" key="1">
    <source>
        <dbReference type="EMBL" id="SUJ04567.1"/>
    </source>
</evidence>
<gene>
    <name evidence="1" type="ORF">NCTC11388_01406</name>
</gene>
<dbReference type="AlphaFoldDB" id="A0A380BP37"/>
<organism evidence="1 2">
    <name type="scientific">Sphingobacterium spiritivorum</name>
    <name type="common">Flavobacterium spiritivorum</name>
    <dbReference type="NCBI Taxonomy" id="258"/>
    <lineage>
        <taxon>Bacteria</taxon>
        <taxon>Pseudomonadati</taxon>
        <taxon>Bacteroidota</taxon>
        <taxon>Sphingobacteriia</taxon>
        <taxon>Sphingobacteriales</taxon>
        <taxon>Sphingobacteriaceae</taxon>
        <taxon>Sphingobacterium</taxon>
    </lineage>
</organism>
<name>A0A380BP37_SPHSI</name>